<dbReference type="PROSITE" id="PS50206">
    <property type="entry name" value="RHODANESE_3"/>
    <property type="match status" value="1"/>
</dbReference>
<dbReference type="InterPro" id="IPR001763">
    <property type="entry name" value="Rhodanese-like_dom"/>
</dbReference>
<gene>
    <name evidence="2" type="primary">pspE</name>
    <name evidence="2" type="ordered locus">Pro_0187</name>
</gene>
<dbReference type="STRING" id="167539.Pro_0187"/>
<dbReference type="SUPFAM" id="SSF52821">
    <property type="entry name" value="Rhodanese/Cell cycle control phosphatase"/>
    <property type="match status" value="1"/>
</dbReference>
<name>Q7VE27_PROMA</name>
<evidence type="ECO:0000259" key="1">
    <source>
        <dbReference type="PROSITE" id="PS50206"/>
    </source>
</evidence>
<feature type="domain" description="Rhodanese" evidence="1">
    <location>
        <begin position="24"/>
        <end position="115"/>
    </location>
</feature>
<dbReference type="AlphaFoldDB" id="Q7VE27"/>
<dbReference type="CDD" id="cd01528">
    <property type="entry name" value="RHOD_2"/>
    <property type="match status" value="1"/>
</dbReference>
<evidence type="ECO:0000313" key="3">
    <source>
        <dbReference type="Proteomes" id="UP000001420"/>
    </source>
</evidence>
<dbReference type="Proteomes" id="UP000001420">
    <property type="component" value="Chromosome"/>
</dbReference>
<dbReference type="KEGG" id="pma:Pro_0187"/>
<dbReference type="PANTHER" id="PTHR43629:SF2">
    <property type="entry name" value="RHODANESE-LIKE_PPIC DOMAIN-CONTAINING PROTEIN 12, CHLOROPLASTIC"/>
    <property type="match status" value="1"/>
</dbReference>
<dbReference type="OrthoDB" id="9800872at2"/>
<dbReference type="Pfam" id="PF00581">
    <property type="entry name" value="Rhodanese"/>
    <property type="match status" value="1"/>
</dbReference>
<dbReference type="InterPro" id="IPR036873">
    <property type="entry name" value="Rhodanese-like_dom_sf"/>
</dbReference>
<dbReference type="PATRIC" id="fig|167539.5.peg.194"/>
<dbReference type="EnsemblBacteria" id="AAP99233">
    <property type="protein sequence ID" value="AAP99233"/>
    <property type="gene ID" value="Pro_0187"/>
</dbReference>
<dbReference type="EMBL" id="AE017126">
    <property type="protein sequence ID" value="AAP99233.1"/>
    <property type="molecule type" value="Genomic_DNA"/>
</dbReference>
<dbReference type="PANTHER" id="PTHR43629">
    <property type="entry name" value="PEPTIDYL-PROLYL CIS-TRANS ISOMERASE"/>
    <property type="match status" value="1"/>
</dbReference>
<evidence type="ECO:0000313" key="2">
    <source>
        <dbReference type="EMBL" id="AAP99233.1"/>
    </source>
</evidence>
<dbReference type="HOGENOM" id="CLU_089574_13_3_3"/>
<dbReference type="Gene3D" id="3.40.250.10">
    <property type="entry name" value="Rhodanese-like domain"/>
    <property type="match status" value="1"/>
</dbReference>
<sequence>MNHKLPQTISPKELNQWLNEDSLKPILIDVRELEELSIAAFSEEVLHLPLSEFVSWSQSFTKTLSLDKPIVAICHSGVRSLNFGIWLLEQDGRYQVWNLQGGIDSWSLEVDNSVPRY</sequence>
<organism evidence="2 3">
    <name type="scientific">Prochlorococcus marinus (strain SARG / CCMP1375 / SS120)</name>
    <dbReference type="NCBI Taxonomy" id="167539"/>
    <lineage>
        <taxon>Bacteria</taxon>
        <taxon>Bacillati</taxon>
        <taxon>Cyanobacteriota</taxon>
        <taxon>Cyanophyceae</taxon>
        <taxon>Synechococcales</taxon>
        <taxon>Prochlorococcaceae</taxon>
        <taxon>Prochlorococcus</taxon>
    </lineage>
</organism>
<reference evidence="2 3" key="1">
    <citation type="journal article" date="2003" name="Proc. Natl. Acad. Sci. U.S.A.">
        <title>Genome sequence of the cyanobacterium Prochlorococcus marinus SS120, a nearly minimal oxyphototrophic genome.</title>
        <authorList>
            <person name="Dufresne A."/>
            <person name="Salanoubat M."/>
            <person name="Partensky F."/>
            <person name="Artiguenave F."/>
            <person name="Axmann I.M."/>
            <person name="Barbe V."/>
            <person name="Duprat S."/>
            <person name="Galperin M.Y."/>
            <person name="Koonin E.V."/>
            <person name="Le Gall F."/>
            <person name="Makarova K.S."/>
            <person name="Ostrowski M."/>
            <person name="Oztas S."/>
            <person name="Robert C."/>
            <person name="Rogozin I.B."/>
            <person name="Scanlan D.J."/>
            <person name="Tandeau de Marsac N."/>
            <person name="Weissenbach J."/>
            <person name="Wincker P."/>
            <person name="Wolf Y.I."/>
            <person name="Hess W.R."/>
        </authorList>
    </citation>
    <scope>NUCLEOTIDE SEQUENCE [LARGE SCALE GENOMIC DNA]</scope>
    <source>
        <strain evidence="3">SARG / CCMP1375 / SS120</strain>
    </source>
</reference>
<dbReference type="eggNOG" id="COG0607">
    <property type="taxonomic scope" value="Bacteria"/>
</dbReference>
<keyword evidence="3" id="KW-1185">Reference proteome</keyword>
<dbReference type="RefSeq" id="WP_011124342.1">
    <property type="nucleotide sequence ID" value="NC_005042.1"/>
</dbReference>
<accession>Q7VE27</accession>
<protein>
    <submittedName>
        <fullName evidence="2">Rhodanese-related sulfurtransferase</fullName>
    </submittedName>
</protein>
<dbReference type="SMART" id="SM00450">
    <property type="entry name" value="RHOD"/>
    <property type="match status" value="1"/>
</dbReference>
<dbReference type="InterPro" id="IPR052204">
    <property type="entry name" value="PpiC/parvulin_rotamase"/>
</dbReference>
<proteinExistence type="predicted"/>